<dbReference type="Proteomes" id="UP000219514">
    <property type="component" value="Unassembled WGS sequence"/>
</dbReference>
<feature type="compositionally biased region" description="Basic and acidic residues" evidence="1">
    <location>
        <begin position="280"/>
        <end position="289"/>
    </location>
</feature>
<proteinExistence type="predicted"/>
<reference evidence="2 3" key="1">
    <citation type="submission" date="2017-09" db="EMBL/GenBank/DDBJ databases">
        <authorList>
            <person name="Ehlers B."/>
            <person name="Leendertz F.H."/>
        </authorList>
    </citation>
    <scope>NUCLEOTIDE SEQUENCE [LARGE SCALE GENOMIC DNA]</scope>
    <source>
        <strain evidence="2 3">DSM 46844</strain>
    </source>
</reference>
<evidence type="ECO:0000313" key="2">
    <source>
        <dbReference type="EMBL" id="SNX96231.1"/>
    </source>
</evidence>
<feature type="region of interest" description="Disordered" evidence="1">
    <location>
        <begin position="274"/>
        <end position="327"/>
    </location>
</feature>
<sequence length="434" mass="45410">MWISVPWAPGAPSPVGLSLDAEAVVDLGVVPLAQQGGVGQVRLAAVDPLQQLVDVAPVRRGAAAGEHAAAVAVLDGPAQLRGDHPFVPAEVQRHAVGGHHDPGDARVAGHPAGAGGGDPRPEAQLRRARPGCGVGQVVEVDADDHVRLHRPQDRQGAGGQGVVAQLHQGIAQLLGAGPGVAGAAAGLHQRLQRRLQPLPAHRVELQPAADAAVGVRRDRQRAALGGVRLGPVGVQAVQVVPHRLPQLRVRQRHRRLREGPVDLAQVHVLRGGGGPVFLPGDRRDHRDLLGGHAPVGEGRGQRGQLRQRPPAAHDPAHRGRGQVSVPAQPGAHRLQPVVLGGPDRLALPHAAGELRRQPVVRHQQPAQPVQQLRAEHRGQVVTGQGVQLRRQTGHDTSPTSSITCSKSIGCGRAGLPESPGRTAVHRSRRALAKP</sequence>
<feature type="region of interest" description="Disordered" evidence="1">
    <location>
        <begin position="95"/>
        <end position="129"/>
    </location>
</feature>
<feature type="region of interest" description="Disordered" evidence="1">
    <location>
        <begin position="382"/>
        <end position="434"/>
    </location>
</feature>
<evidence type="ECO:0000256" key="1">
    <source>
        <dbReference type="SAM" id="MobiDB-lite"/>
    </source>
</evidence>
<gene>
    <name evidence="2" type="ORF">SAMN06893097_103400</name>
</gene>
<evidence type="ECO:0000313" key="3">
    <source>
        <dbReference type="Proteomes" id="UP000219514"/>
    </source>
</evidence>
<organism evidence="2 3">
    <name type="scientific">Geodermatophilus sabuli</name>
    <dbReference type="NCBI Taxonomy" id="1564158"/>
    <lineage>
        <taxon>Bacteria</taxon>
        <taxon>Bacillati</taxon>
        <taxon>Actinomycetota</taxon>
        <taxon>Actinomycetes</taxon>
        <taxon>Geodermatophilales</taxon>
        <taxon>Geodermatophilaceae</taxon>
        <taxon>Geodermatophilus</taxon>
    </lineage>
</organism>
<protein>
    <submittedName>
        <fullName evidence="2">Uncharacterized protein</fullName>
    </submittedName>
</protein>
<dbReference type="EMBL" id="OBDO01000003">
    <property type="protein sequence ID" value="SNX96231.1"/>
    <property type="molecule type" value="Genomic_DNA"/>
</dbReference>
<keyword evidence="3" id="KW-1185">Reference proteome</keyword>
<accession>A0A285EDV5</accession>
<feature type="compositionally biased region" description="Basic residues" evidence="1">
    <location>
        <begin position="423"/>
        <end position="434"/>
    </location>
</feature>
<feature type="compositionally biased region" description="Polar residues" evidence="1">
    <location>
        <begin position="394"/>
        <end position="406"/>
    </location>
</feature>
<name>A0A285EDV5_9ACTN</name>
<dbReference type="AlphaFoldDB" id="A0A285EDV5"/>